<name>A0A3P3QQF9_9GAMM</name>
<evidence type="ECO:0000256" key="2">
    <source>
        <dbReference type="ARBA" id="ARBA00022801"/>
    </source>
</evidence>
<protein>
    <submittedName>
        <fullName evidence="4">NUDIX domain-containing protein</fullName>
    </submittedName>
</protein>
<dbReference type="PANTHER" id="PTHR43736:SF1">
    <property type="entry name" value="DIHYDRONEOPTERIN TRIPHOSPHATE DIPHOSPHATASE"/>
    <property type="match status" value="1"/>
</dbReference>
<gene>
    <name evidence="4" type="ORF">EIK76_02450</name>
</gene>
<keyword evidence="2" id="KW-0378">Hydrolase</keyword>
<proteinExistence type="predicted"/>
<dbReference type="RefSeq" id="WP_046518728.1">
    <property type="nucleotide sequence ID" value="NZ_LAVS01000004.1"/>
</dbReference>
<keyword evidence="5" id="KW-1185">Reference proteome</keyword>
<dbReference type="InterPro" id="IPR015797">
    <property type="entry name" value="NUDIX_hydrolase-like_dom_sf"/>
</dbReference>
<accession>A0A3P3QQF9</accession>
<evidence type="ECO:0000259" key="3">
    <source>
        <dbReference type="PROSITE" id="PS51462"/>
    </source>
</evidence>
<dbReference type="Pfam" id="PF00293">
    <property type="entry name" value="NUDIX"/>
    <property type="match status" value="1"/>
</dbReference>
<reference evidence="4 5" key="1">
    <citation type="submission" date="2018-11" db="EMBL/GenBank/DDBJ databases">
        <title>Draft genome analysis of Rheinheimera mesophila isolated from an industrial waste site.</title>
        <authorList>
            <person name="Yu Q."/>
            <person name="Qi Y."/>
            <person name="Zhang H."/>
            <person name="Lu Y."/>
            <person name="Pu J."/>
        </authorList>
    </citation>
    <scope>NUCLEOTIDE SEQUENCE [LARGE SCALE GENOMIC DNA]</scope>
    <source>
        <strain evidence="4 5">IITR13</strain>
    </source>
</reference>
<dbReference type="AlphaFoldDB" id="A0A3P3QQF9"/>
<dbReference type="PROSITE" id="PS00893">
    <property type="entry name" value="NUDIX_BOX"/>
    <property type="match status" value="1"/>
</dbReference>
<comment type="cofactor">
    <cofactor evidence="1">
        <name>Mg(2+)</name>
        <dbReference type="ChEBI" id="CHEBI:18420"/>
    </cofactor>
</comment>
<dbReference type="EMBL" id="RRCF01000001">
    <property type="protein sequence ID" value="RRJ22968.1"/>
    <property type="molecule type" value="Genomic_DNA"/>
</dbReference>
<dbReference type="OrthoDB" id="8594221at2"/>
<dbReference type="Proteomes" id="UP000276260">
    <property type="component" value="Unassembled WGS sequence"/>
</dbReference>
<sequence>MSRPLLHLTVAAVLYFQGRYLLVEEKDKNSGLLVLNQPAGHVEEQEDVVSAIKRELWEETGLDLAPDAWLGISQLKAANDHFYVRVNFVFTPATLPTHYQPQDDDIRALHWLTLEELRTHALPVRSPLVLDAITQFEQNQLLPLSQIRNVVTDSL</sequence>
<dbReference type="InterPro" id="IPR020084">
    <property type="entry name" value="NUDIX_hydrolase_CS"/>
</dbReference>
<dbReference type="SUPFAM" id="SSF55811">
    <property type="entry name" value="Nudix"/>
    <property type="match status" value="1"/>
</dbReference>
<evidence type="ECO:0000313" key="4">
    <source>
        <dbReference type="EMBL" id="RRJ22968.1"/>
    </source>
</evidence>
<dbReference type="InterPro" id="IPR000086">
    <property type="entry name" value="NUDIX_hydrolase_dom"/>
</dbReference>
<dbReference type="Gene3D" id="3.90.79.10">
    <property type="entry name" value="Nucleoside Triphosphate Pyrophosphohydrolase"/>
    <property type="match status" value="1"/>
</dbReference>
<dbReference type="GO" id="GO:0016787">
    <property type="term" value="F:hydrolase activity"/>
    <property type="evidence" value="ECO:0007669"/>
    <property type="project" value="UniProtKB-KW"/>
</dbReference>
<dbReference type="PANTHER" id="PTHR43736">
    <property type="entry name" value="ADP-RIBOSE PYROPHOSPHATASE"/>
    <property type="match status" value="1"/>
</dbReference>
<evidence type="ECO:0000256" key="1">
    <source>
        <dbReference type="ARBA" id="ARBA00001946"/>
    </source>
</evidence>
<dbReference type="PROSITE" id="PS51462">
    <property type="entry name" value="NUDIX"/>
    <property type="match status" value="1"/>
</dbReference>
<organism evidence="4 5">
    <name type="scientific">Rheinheimera mesophila</name>
    <dbReference type="NCBI Taxonomy" id="1547515"/>
    <lineage>
        <taxon>Bacteria</taxon>
        <taxon>Pseudomonadati</taxon>
        <taxon>Pseudomonadota</taxon>
        <taxon>Gammaproteobacteria</taxon>
        <taxon>Chromatiales</taxon>
        <taxon>Chromatiaceae</taxon>
        <taxon>Rheinheimera</taxon>
    </lineage>
</organism>
<evidence type="ECO:0000313" key="5">
    <source>
        <dbReference type="Proteomes" id="UP000276260"/>
    </source>
</evidence>
<feature type="domain" description="Nudix hydrolase" evidence="3">
    <location>
        <begin position="5"/>
        <end position="137"/>
    </location>
</feature>
<comment type="caution">
    <text evidence="4">The sequence shown here is derived from an EMBL/GenBank/DDBJ whole genome shotgun (WGS) entry which is preliminary data.</text>
</comment>